<evidence type="ECO:0000313" key="3">
    <source>
        <dbReference type="Proteomes" id="UP000000600"/>
    </source>
</evidence>
<proteinExistence type="predicted"/>
<protein>
    <submittedName>
        <fullName evidence="2">Uncharacterized protein</fullName>
    </submittedName>
</protein>
<dbReference type="GeneID" id="79573879"/>
<dbReference type="InParanoid" id="Q6BFZ4"/>
<dbReference type="AlphaFoldDB" id="Q6BFZ4"/>
<dbReference type="KEGG" id="ptm:PTMB.228"/>
<sequence>MLAFQSCNPSPNQQSDLQLINVINLIRKLQSQSSSYLLQALNQIPQQLQQKAQAIQQENQKLRNENQVLQSQVNHLENKQQESTIYDSQQRESIKKGKCLFNSQKIKMQRIQQLFKTILENNNDSLEKALKNLQANVQMFGQLKELSELMKQGNDF</sequence>
<keyword evidence="3" id="KW-1185">Reference proteome</keyword>
<evidence type="ECO:0000313" key="2">
    <source>
        <dbReference type="EMBL" id="CAH03426.1"/>
    </source>
</evidence>
<gene>
    <name evidence="2" type="ORF">PTMB.228</name>
</gene>
<feature type="coiled-coil region" evidence="1">
    <location>
        <begin position="45"/>
        <end position="82"/>
    </location>
</feature>
<organism evidence="2 3">
    <name type="scientific">Paramecium tetraurelia</name>
    <dbReference type="NCBI Taxonomy" id="5888"/>
    <lineage>
        <taxon>Eukaryota</taxon>
        <taxon>Sar</taxon>
        <taxon>Alveolata</taxon>
        <taxon>Ciliophora</taxon>
        <taxon>Intramacronucleata</taxon>
        <taxon>Oligohymenophorea</taxon>
        <taxon>Peniculida</taxon>
        <taxon>Parameciidae</taxon>
        <taxon>Paramecium</taxon>
    </lineage>
</organism>
<accession>Q6BFZ4</accession>
<keyword evidence="1" id="KW-0175">Coiled coil</keyword>
<feature type="coiled-coil region" evidence="1">
    <location>
        <begin position="116"/>
        <end position="143"/>
    </location>
</feature>
<dbReference type="Proteomes" id="UP000000600">
    <property type="component" value="Chromosome"/>
</dbReference>
<name>Q6BFZ4_PARTE</name>
<dbReference type="EMBL" id="CR548612">
    <property type="protein sequence ID" value="CAH03426.1"/>
    <property type="molecule type" value="Genomic_DNA"/>
</dbReference>
<reference evidence="2 3" key="1">
    <citation type="journal article" date="2004" name="Curr. Biol.">
        <title>High coding density on the largest Paramecium tetraurelia somatic chromosome.</title>
        <authorList>
            <person name="Zagulski M."/>
            <person name="Nowak J.K."/>
            <person name="Le Mouel A."/>
            <person name="Nowacki M."/>
            <person name="Migdalski A."/>
            <person name="Gromadka R."/>
            <person name="Noel B."/>
            <person name="Blanc I."/>
            <person name="Dessen P."/>
            <person name="Wincker P."/>
            <person name="Keller A.M."/>
            <person name="Cohen J."/>
            <person name="Meyer E."/>
            <person name="Sperling L."/>
        </authorList>
    </citation>
    <scope>NUCLEOTIDE SEQUENCE [LARGE SCALE GENOMIC DNA]</scope>
    <source>
        <strain evidence="2 3">Stock d4-2</strain>
    </source>
</reference>
<evidence type="ECO:0000256" key="1">
    <source>
        <dbReference type="SAM" id="Coils"/>
    </source>
</evidence>
<dbReference type="RefSeq" id="XP_001347053.1">
    <property type="nucleotide sequence ID" value="XM_001347017.1"/>
</dbReference>